<protein>
    <submittedName>
        <fullName evidence="2">Putative periplasmic copper binding protein</fullName>
    </submittedName>
</protein>
<feature type="chain" id="PRO_5010560053" evidence="1">
    <location>
        <begin position="24"/>
        <end position="94"/>
    </location>
</feature>
<gene>
    <name evidence="2" type="ORF">AGR3A_Lc130418</name>
</gene>
<dbReference type="STRING" id="1183432.AGR3A_Lc130418"/>
<dbReference type="EMBL" id="FBWK01000049">
    <property type="protein sequence ID" value="CUX52069.1"/>
    <property type="molecule type" value="Genomic_DNA"/>
</dbReference>
<dbReference type="Proteomes" id="UP000191988">
    <property type="component" value="Unassembled WGS sequence"/>
</dbReference>
<dbReference type="AlphaFoldDB" id="A0A1S7RG40"/>
<organism evidence="2 3">
    <name type="scientific">Agrobacterium tomkonis CFBP 6623</name>
    <dbReference type="NCBI Taxonomy" id="1183432"/>
    <lineage>
        <taxon>Bacteria</taxon>
        <taxon>Pseudomonadati</taxon>
        <taxon>Pseudomonadota</taxon>
        <taxon>Alphaproteobacteria</taxon>
        <taxon>Hyphomicrobiales</taxon>
        <taxon>Rhizobiaceae</taxon>
        <taxon>Rhizobium/Agrobacterium group</taxon>
        <taxon>Agrobacterium</taxon>
        <taxon>Agrobacterium tumefaciens complex</taxon>
    </lineage>
</organism>
<proteinExistence type="predicted"/>
<dbReference type="InterPro" id="IPR021647">
    <property type="entry name" value="CusF_Ec"/>
</dbReference>
<name>A0A1S7RG40_9HYPH</name>
<evidence type="ECO:0000256" key="1">
    <source>
        <dbReference type="SAM" id="SignalP"/>
    </source>
</evidence>
<evidence type="ECO:0000313" key="3">
    <source>
        <dbReference type="Proteomes" id="UP000191988"/>
    </source>
</evidence>
<evidence type="ECO:0000313" key="2">
    <source>
        <dbReference type="EMBL" id="CUX52069.1"/>
    </source>
</evidence>
<accession>A0A1S7RG40</accession>
<feature type="signal peptide" evidence="1">
    <location>
        <begin position="1"/>
        <end position="23"/>
    </location>
</feature>
<dbReference type="InterPro" id="IPR042230">
    <property type="entry name" value="CusF_sf"/>
</dbReference>
<dbReference type="RefSeq" id="WP_046801993.1">
    <property type="nucleotide sequence ID" value="NZ_LT009724.1"/>
</dbReference>
<keyword evidence="1" id="KW-0732">Signal</keyword>
<reference evidence="3" key="1">
    <citation type="submission" date="2016-01" db="EMBL/GenBank/DDBJ databases">
        <authorList>
            <person name="Regsiter A."/>
            <person name="william w."/>
        </authorList>
    </citation>
    <scope>NUCLEOTIDE SEQUENCE [LARGE SCALE GENOMIC DNA]</scope>
    <source>
        <strain evidence="3">CFBP 6623</strain>
    </source>
</reference>
<dbReference type="Gene3D" id="2.40.50.320">
    <property type="entry name" value="Copper binding periplasmic protein CusF"/>
    <property type="match status" value="1"/>
</dbReference>
<keyword evidence="3" id="KW-1185">Reference proteome</keyword>
<dbReference type="Pfam" id="PF11604">
    <property type="entry name" value="CusF_Ec"/>
    <property type="match status" value="1"/>
</dbReference>
<sequence>MKTIINTTLAAALFLASAAGAFAQEFTAGTVKKLDTKAKKVTLIHEELKNLDMPAMTMVFEVKDEAMLAKLQEGAKVQFVAERVNGKLTVTQLK</sequence>